<keyword evidence="3" id="KW-1185">Reference proteome</keyword>
<accession>A7EBH3</accession>
<gene>
    <name evidence="2" type="ORF">SS1G_02659</name>
</gene>
<dbReference type="HOGENOM" id="CLU_2401003_0_0_1"/>
<dbReference type="GeneID" id="5492945"/>
<feature type="region of interest" description="Disordered" evidence="1">
    <location>
        <begin position="1"/>
        <end position="22"/>
    </location>
</feature>
<name>A7EBH3_SCLS1</name>
<evidence type="ECO:0000256" key="1">
    <source>
        <dbReference type="SAM" id="MobiDB-lite"/>
    </source>
</evidence>
<dbReference type="InParanoid" id="A7EBH3"/>
<dbReference type="EMBL" id="CH476623">
    <property type="protein sequence ID" value="EDN99801.1"/>
    <property type="molecule type" value="Genomic_DNA"/>
</dbReference>
<protein>
    <submittedName>
        <fullName evidence="2">Uncharacterized protein</fullName>
    </submittedName>
</protein>
<dbReference type="AlphaFoldDB" id="A7EBH3"/>
<reference evidence="3" key="1">
    <citation type="journal article" date="2011" name="PLoS Genet.">
        <title>Genomic analysis of the necrotrophic fungal pathogens Sclerotinia sclerotiorum and Botrytis cinerea.</title>
        <authorList>
            <person name="Amselem J."/>
            <person name="Cuomo C.A."/>
            <person name="van Kan J.A."/>
            <person name="Viaud M."/>
            <person name="Benito E.P."/>
            <person name="Couloux A."/>
            <person name="Coutinho P.M."/>
            <person name="de Vries R.P."/>
            <person name="Dyer P.S."/>
            <person name="Fillinger S."/>
            <person name="Fournier E."/>
            <person name="Gout L."/>
            <person name="Hahn M."/>
            <person name="Kohn L."/>
            <person name="Lapalu N."/>
            <person name="Plummer K.M."/>
            <person name="Pradier J.M."/>
            <person name="Quevillon E."/>
            <person name="Sharon A."/>
            <person name="Simon A."/>
            <person name="ten Have A."/>
            <person name="Tudzynski B."/>
            <person name="Tudzynski P."/>
            <person name="Wincker P."/>
            <person name="Andrew M."/>
            <person name="Anthouard V."/>
            <person name="Beever R.E."/>
            <person name="Beffa R."/>
            <person name="Benoit I."/>
            <person name="Bouzid O."/>
            <person name="Brault B."/>
            <person name="Chen Z."/>
            <person name="Choquer M."/>
            <person name="Collemare J."/>
            <person name="Cotton P."/>
            <person name="Danchin E.G."/>
            <person name="Da Silva C."/>
            <person name="Gautier A."/>
            <person name="Giraud C."/>
            <person name="Giraud T."/>
            <person name="Gonzalez C."/>
            <person name="Grossetete S."/>
            <person name="Guldener U."/>
            <person name="Henrissat B."/>
            <person name="Howlett B.J."/>
            <person name="Kodira C."/>
            <person name="Kretschmer M."/>
            <person name="Lappartient A."/>
            <person name="Leroch M."/>
            <person name="Levis C."/>
            <person name="Mauceli E."/>
            <person name="Neuveglise C."/>
            <person name="Oeser B."/>
            <person name="Pearson M."/>
            <person name="Poulain J."/>
            <person name="Poussereau N."/>
            <person name="Quesneville H."/>
            <person name="Rascle C."/>
            <person name="Schumacher J."/>
            <person name="Segurens B."/>
            <person name="Sexton A."/>
            <person name="Silva E."/>
            <person name="Sirven C."/>
            <person name="Soanes D.M."/>
            <person name="Talbot N.J."/>
            <person name="Templeton M."/>
            <person name="Yandava C."/>
            <person name="Yarden O."/>
            <person name="Zeng Q."/>
            <person name="Rollins J.A."/>
            <person name="Lebrun M.H."/>
            <person name="Dickman M."/>
        </authorList>
    </citation>
    <scope>NUCLEOTIDE SEQUENCE [LARGE SCALE GENOMIC DNA]</scope>
    <source>
        <strain evidence="3">ATCC 18683 / 1980 / Ss-1</strain>
    </source>
</reference>
<proteinExistence type="predicted"/>
<dbReference type="Proteomes" id="UP000001312">
    <property type="component" value="Unassembled WGS sequence"/>
</dbReference>
<dbReference type="RefSeq" id="XP_001596439.1">
    <property type="nucleotide sequence ID" value="XM_001596389.1"/>
</dbReference>
<sequence>MPRQQYRQLTAERNPSRQNGQEQKMAHMLGYNRHAVWSSVSSLVLGSEAESDLQREIVVEKPGSFNSEDIKTRLIQCDGSLSSILGIVFGVYE</sequence>
<dbReference type="KEGG" id="ssl:SS1G_02659"/>
<organism evidence="2 3">
    <name type="scientific">Sclerotinia sclerotiorum (strain ATCC 18683 / 1980 / Ss-1)</name>
    <name type="common">White mold</name>
    <name type="synonym">Whetzelinia sclerotiorum</name>
    <dbReference type="NCBI Taxonomy" id="665079"/>
    <lineage>
        <taxon>Eukaryota</taxon>
        <taxon>Fungi</taxon>
        <taxon>Dikarya</taxon>
        <taxon>Ascomycota</taxon>
        <taxon>Pezizomycotina</taxon>
        <taxon>Leotiomycetes</taxon>
        <taxon>Helotiales</taxon>
        <taxon>Sclerotiniaceae</taxon>
        <taxon>Sclerotinia</taxon>
    </lineage>
</organism>
<evidence type="ECO:0000313" key="3">
    <source>
        <dbReference type="Proteomes" id="UP000001312"/>
    </source>
</evidence>
<evidence type="ECO:0000313" key="2">
    <source>
        <dbReference type="EMBL" id="EDN99801.1"/>
    </source>
</evidence>